<evidence type="ECO:0000256" key="2">
    <source>
        <dbReference type="SAM" id="Phobius"/>
    </source>
</evidence>
<reference evidence="3" key="1">
    <citation type="thesis" date="2020" institute="ProQuest LLC" country="789 East Eisenhower Parkway, Ann Arbor, MI, USA">
        <title>Comparative Genomics and Chromosome Evolution.</title>
        <authorList>
            <person name="Mudd A.B."/>
        </authorList>
    </citation>
    <scope>NUCLEOTIDE SEQUENCE</scope>
    <source>
        <strain evidence="3">Female2</strain>
        <tissue evidence="3">Blood</tissue>
    </source>
</reference>
<dbReference type="Proteomes" id="UP000812440">
    <property type="component" value="Chromosome 8_10"/>
</dbReference>
<accession>A0A8T2JX03</accession>
<keyword evidence="2" id="KW-0472">Membrane</keyword>
<keyword evidence="2" id="KW-0812">Transmembrane</keyword>
<dbReference type="EMBL" id="JAACNH010000003">
    <property type="protein sequence ID" value="KAG8447747.1"/>
    <property type="molecule type" value="Genomic_DNA"/>
</dbReference>
<dbReference type="AlphaFoldDB" id="A0A8T2JX03"/>
<sequence>MVIVAGESWLRCAEGVETRNPAAASTDRRIHWRHYSAFRPLKQTKKQLIDVLLPTDLGSGIDSCVLQDNFGGDGVLQQYQEDSEVLGCEINVPSSGDTKKAFIMHVTHTFPLQSSNIKEYSGSKRIKVSVKTENECKPLPILFLKSDSGYTWYGEQKGSFTFKHSNNYTISNLNATIQGIALPNTKEGLIQAAKDAGANRILYMELPNAVEITQSIACEPEKMKMTTSIPKTEEKCTPLNYQKSVKCTNAYLMIQLDDNMFKDCVPWSINSLKNINSKNCPNETLDDPNMLITSLKSCNIEKTREAIFFVQPLACTPVQVNMMVSHSPDFTQLSTVVHDDQDVYVQVTTNHDSTLRLDGCFFVMGERKPVKEAGWILHKDIWVFRTGFNSTTDVGQLTCNFCLSTKNESACNYYEQLQSSVDLKIISDGITTNASLNMVAILAITFGVFAIVALLTAALWYIYTRTRSSFKMQPVPTVVGGSESSSTNHSIDSTHSTPCSTSSRA</sequence>
<proteinExistence type="predicted"/>
<comment type="caution">
    <text evidence="3">The sequence shown here is derived from an EMBL/GenBank/DDBJ whole genome shotgun (WGS) entry which is preliminary data.</text>
</comment>
<name>A0A8T2JX03_9PIPI</name>
<feature type="transmembrane region" description="Helical" evidence="2">
    <location>
        <begin position="438"/>
        <end position="463"/>
    </location>
</feature>
<keyword evidence="4" id="KW-1185">Reference proteome</keyword>
<protein>
    <submittedName>
        <fullName evidence="3">Uncharacterized protein</fullName>
    </submittedName>
</protein>
<organism evidence="3 4">
    <name type="scientific">Hymenochirus boettgeri</name>
    <name type="common">Congo dwarf clawed frog</name>
    <dbReference type="NCBI Taxonomy" id="247094"/>
    <lineage>
        <taxon>Eukaryota</taxon>
        <taxon>Metazoa</taxon>
        <taxon>Chordata</taxon>
        <taxon>Craniata</taxon>
        <taxon>Vertebrata</taxon>
        <taxon>Euteleostomi</taxon>
        <taxon>Amphibia</taxon>
        <taxon>Batrachia</taxon>
        <taxon>Anura</taxon>
        <taxon>Pipoidea</taxon>
        <taxon>Pipidae</taxon>
        <taxon>Pipinae</taxon>
        <taxon>Hymenochirus</taxon>
    </lineage>
</organism>
<evidence type="ECO:0000313" key="4">
    <source>
        <dbReference type="Proteomes" id="UP000812440"/>
    </source>
</evidence>
<feature type="compositionally biased region" description="Polar residues" evidence="1">
    <location>
        <begin position="482"/>
        <end position="505"/>
    </location>
</feature>
<evidence type="ECO:0000313" key="3">
    <source>
        <dbReference type="EMBL" id="KAG8447747.1"/>
    </source>
</evidence>
<dbReference type="OrthoDB" id="10072329at2759"/>
<keyword evidence="2" id="KW-1133">Transmembrane helix</keyword>
<gene>
    <name evidence="3" type="ORF">GDO86_015019</name>
</gene>
<evidence type="ECO:0000256" key="1">
    <source>
        <dbReference type="SAM" id="MobiDB-lite"/>
    </source>
</evidence>
<feature type="region of interest" description="Disordered" evidence="1">
    <location>
        <begin position="481"/>
        <end position="505"/>
    </location>
</feature>